<accession>A0ABX4FQF3</accession>
<organism evidence="1 2">
    <name type="scientific">Photobacterium sanguinicancri</name>
    <dbReference type="NCBI Taxonomy" id="875932"/>
    <lineage>
        <taxon>Bacteria</taxon>
        <taxon>Pseudomonadati</taxon>
        <taxon>Pseudomonadota</taxon>
        <taxon>Gammaproteobacteria</taxon>
        <taxon>Vibrionales</taxon>
        <taxon>Vibrionaceae</taxon>
        <taxon>Photobacterium</taxon>
    </lineage>
</organism>
<evidence type="ECO:0000313" key="1">
    <source>
        <dbReference type="EMBL" id="OZS41227.1"/>
    </source>
</evidence>
<reference evidence="1 2" key="1">
    <citation type="journal article" date="2016" name="Antonie Van Leeuwenhoek">
        <title>Photobacterium sanguinicancri sp. nov. isolated from marine animals.</title>
        <authorList>
            <person name="Gomez-Gil B."/>
            <person name="Roque A."/>
            <person name="Rotllant G."/>
            <person name="Romalde J.L."/>
            <person name="Doce A."/>
            <person name="Eggermont M."/>
            <person name="Defoirdt T."/>
        </authorList>
    </citation>
    <scope>NUCLEOTIDE SEQUENCE [LARGE SCALE GENOMIC DNA]</scope>
    <source>
        <strain evidence="1 2">CAIM 1827</strain>
    </source>
</reference>
<name>A0ABX4FQF3_9GAMM</name>
<keyword evidence="2" id="KW-1185">Reference proteome</keyword>
<dbReference type="Proteomes" id="UP000215999">
    <property type="component" value="Unassembled WGS sequence"/>
</dbReference>
<comment type="caution">
    <text evidence="1">The sequence shown here is derived from an EMBL/GenBank/DDBJ whole genome shotgun (WGS) entry which is preliminary data.</text>
</comment>
<proteinExistence type="predicted"/>
<evidence type="ECO:0008006" key="3">
    <source>
        <dbReference type="Google" id="ProtNLM"/>
    </source>
</evidence>
<dbReference type="EMBL" id="NOIF01000535">
    <property type="protein sequence ID" value="OZS41227.1"/>
    <property type="molecule type" value="Genomic_DNA"/>
</dbReference>
<protein>
    <recommendedName>
        <fullName evidence="3">MarR family transcriptional regulator</fullName>
    </recommendedName>
</protein>
<evidence type="ECO:0000313" key="2">
    <source>
        <dbReference type="Proteomes" id="UP000215999"/>
    </source>
</evidence>
<gene>
    <name evidence="1" type="ORF">ASV53_24990</name>
</gene>
<sequence>MRLTGRVLIAVRSGCQTSDQVRERIGMGTPRTIANALRDLHAAGDIESNRKQGNRNVWAQMSRNRKIGPQPTLVNRFLMAPAGVVPAEETP</sequence>